<dbReference type="PANTHER" id="PTHR46590">
    <property type="entry name" value="PHOSPHATIDYLINOSITOL TRANSFER PROTEIN CSR1-RELATED"/>
    <property type="match status" value="1"/>
</dbReference>
<dbReference type="CDD" id="cd00170">
    <property type="entry name" value="SEC14"/>
    <property type="match status" value="1"/>
</dbReference>
<sequence>MSSSICDYLAPLTIEEQTKLQDFWRLLLGFFAKAPSATGIEIINHFGIDLTDQFEIDRLKTTLADHTVEQLHVAFWQFAKHENPDALVLRFLRARSWDVKKALVMMVSTLCWRRKFGVEGLLREGELAATTDADRGFIHQFRIGKSYLHGFDREGRPVCIISPRLHQSSEQSPESIEKLTVYTMETTRLLCKEPNDTSCMVFDMTGFGFYNMDYTAVRFIIDCLQSHYPQSLGVCLIHNAPWVFQGIWSVIKAWLDPAVAAKIQFTYSANDLSKFIDLERIPKFLGGKENWVYEYLEPSLGENLVITNPSTDDTDRKQNLENTRKDIISEYEKETEKWTKEELNCEGSRERNGRNQLSEKLKESYWALDRFVRARTYCDRSGVLNACGKVDLGSENC</sequence>
<dbReference type="SUPFAM" id="SSF52087">
    <property type="entry name" value="CRAL/TRIO domain"/>
    <property type="match status" value="1"/>
</dbReference>
<dbReference type="EMBL" id="JAVHNR010000005">
    <property type="protein sequence ID" value="KAK6343101.1"/>
    <property type="molecule type" value="Genomic_DNA"/>
</dbReference>
<dbReference type="Gene3D" id="3.40.525.10">
    <property type="entry name" value="CRAL-TRIO lipid binding domain"/>
    <property type="match status" value="1"/>
</dbReference>
<dbReference type="InterPro" id="IPR036273">
    <property type="entry name" value="CRAL/TRIO_N_dom_sf"/>
</dbReference>
<dbReference type="AlphaFoldDB" id="A0AAN8MQC3"/>
<dbReference type="SMART" id="SM01100">
    <property type="entry name" value="CRAL_TRIO_N"/>
    <property type="match status" value="1"/>
</dbReference>
<evidence type="ECO:0000313" key="3">
    <source>
        <dbReference type="Proteomes" id="UP001313282"/>
    </source>
</evidence>
<dbReference type="PROSITE" id="PS50191">
    <property type="entry name" value="CRAL_TRIO"/>
    <property type="match status" value="1"/>
</dbReference>
<feature type="domain" description="CRAL-TRIO" evidence="1">
    <location>
        <begin position="148"/>
        <end position="293"/>
    </location>
</feature>
<dbReference type="InterPro" id="IPR052432">
    <property type="entry name" value="PITP/CRAL-TRIO"/>
</dbReference>
<reference evidence="2 3" key="1">
    <citation type="submission" date="2019-10" db="EMBL/GenBank/DDBJ databases">
        <authorList>
            <person name="Palmer J.M."/>
        </authorList>
    </citation>
    <scope>NUCLEOTIDE SEQUENCE [LARGE SCALE GENOMIC DNA]</scope>
    <source>
        <strain evidence="2 3">TWF718</strain>
    </source>
</reference>
<evidence type="ECO:0000313" key="2">
    <source>
        <dbReference type="EMBL" id="KAK6343101.1"/>
    </source>
</evidence>
<comment type="caution">
    <text evidence="2">The sequence shown here is derived from an EMBL/GenBank/DDBJ whole genome shotgun (WGS) entry which is preliminary data.</text>
</comment>
<name>A0AAN8MQC3_9PEZI</name>
<dbReference type="Pfam" id="PF00650">
    <property type="entry name" value="CRAL_TRIO"/>
    <property type="match status" value="1"/>
</dbReference>
<dbReference type="InterPro" id="IPR036865">
    <property type="entry name" value="CRAL-TRIO_dom_sf"/>
</dbReference>
<dbReference type="Proteomes" id="UP001313282">
    <property type="component" value="Unassembled WGS sequence"/>
</dbReference>
<dbReference type="SUPFAM" id="SSF46938">
    <property type="entry name" value="CRAL/TRIO N-terminal domain"/>
    <property type="match status" value="1"/>
</dbReference>
<gene>
    <name evidence="2" type="ORF">TWF718_008474</name>
</gene>
<protein>
    <recommendedName>
        <fullName evidence="1">CRAL-TRIO domain-containing protein</fullName>
    </recommendedName>
</protein>
<dbReference type="InterPro" id="IPR001251">
    <property type="entry name" value="CRAL-TRIO_dom"/>
</dbReference>
<dbReference type="Pfam" id="PF03765">
    <property type="entry name" value="CRAL_TRIO_N"/>
    <property type="match status" value="1"/>
</dbReference>
<keyword evidence="3" id="KW-1185">Reference proteome</keyword>
<accession>A0AAN8MQC3</accession>
<dbReference type="PANTHER" id="PTHR46590:SF1">
    <property type="entry name" value="PHOSPHATIDYLINOSITOL TRANSFER PROTEIN CSR1"/>
    <property type="match status" value="1"/>
</dbReference>
<evidence type="ECO:0000259" key="1">
    <source>
        <dbReference type="PROSITE" id="PS50191"/>
    </source>
</evidence>
<dbReference type="SMART" id="SM00516">
    <property type="entry name" value="SEC14"/>
    <property type="match status" value="1"/>
</dbReference>
<dbReference type="InterPro" id="IPR011074">
    <property type="entry name" value="CRAL/TRIO_N_dom"/>
</dbReference>
<proteinExistence type="predicted"/>
<organism evidence="2 3">
    <name type="scientific">Orbilia javanica</name>
    <dbReference type="NCBI Taxonomy" id="47235"/>
    <lineage>
        <taxon>Eukaryota</taxon>
        <taxon>Fungi</taxon>
        <taxon>Dikarya</taxon>
        <taxon>Ascomycota</taxon>
        <taxon>Pezizomycotina</taxon>
        <taxon>Orbiliomycetes</taxon>
        <taxon>Orbiliales</taxon>
        <taxon>Orbiliaceae</taxon>
        <taxon>Orbilia</taxon>
    </lineage>
</organism>